<dbReference type="Pfam" id="PF20174">
    <property type="entry name" value="DUF6540"/>
    <property type="match status" value="1"/>
</dbReference>
<evidence type="ECO:0000313" key="1">
    <source>
        <dbReference type="EMBL" id="KAF9760443.1"/>
    </source>
</evidence>
<dbReference type="InterPro" id="IPR046670">
    <property type="entry name" value="DUF6540"/>
</dbReference>
<organism evidence="1 2">
    <name type="scientific">Bionectria ochroleuca</name>
    <name type="common">Gliocladium roseum</name>
    <dbReference type="NCBI Taxonomy" id="29856"/>
    <lineage>
        <taxon>Eukaryota</taxon>
        <taxon>Fungi</taxon>
        <taxon>Dikarya</taxon>
        <taxon>Ascomycota</taxon>
        <taxon>Pezizomycotina</taxon>
        <taxon>Sordariomycetes</taxon>
        <taxon>Hypocreomycetidae</taxon>
        <taxon>Hypocreales</taxon>
        <taxon>Bionectriaceae</taxon>
        <taxon>Clonostachys</taxon>
    </lineage>
</organism>
<reference evidence="1" key="1">
    <citation type="submission" date="2020-10" db="EMBL/GenBank/DDBJ databases">
        <title>High-Quality Genome Resource of Clonostachys rosea strain S41 by Oxford Nanopore Long-Read Sequencing.</title>
        <authorList>
            <person name="Wang H."/>
        </authorList>
    </citation>
    <scope>NUCLEOTIDE SEQUENCE</scope>
    <source>
        <strain evidence="1">S41</strain>
    </source>
</reference>
<proteinExistence type="predicted"/>
<accession>A0A8H7NR02</accession>
<gene>
    <name evidence="1" type="ORF">IM811_002137</name>
</gene>
<name>A0A8H7NR02_BIOOC</name>
<dbReference type="AlphaFoldDB" id="A0A8H7NR02"/>
<protein>
    <submittedName>
        <fullName evidence="1">Uncharacterized protein</fullName>
    </submittedName>
</protein>
<dbReference type="EMBL" id="JADCTT010000001">
    <property type="protein sequence ID" value="KAF9760443.1"/>
    <property type="molecule type" value="Genomic_DNA"/>
</dbReference>
<evidence type="ECO:0000313" key="2">
    <source>
        <dbReference type="Proteomes" id="UP000616885"/>
    </source>
</evidence>
<dbReference type="Proteomes" id="UP000616885">
    <property type="component" value="Unassembled WGS sequence"/>
</dbReference>
<sequence>MSGQDAVTHPVWRIYFPGTPRDHVAIFIQTETAMIGTLIQVRGAIERPSGMRHEKLDNYNLSESRSLRRKERLGNTKEDVGKFWDCAQSLPAPECQFGRDGPLPGEKRRCNEWQADYEKKLSQEGLVVDIQKNVQPLVAKYTEWY</sequence>
<comment type="caution">
    <text evidence="1">The sequence shown here is derived from an EMBL/GenBank/DDBJ whole genome shotgun (WGS) entry which is preliminary data.</text>
</comment>